<dbReference type="SUPFAM" id="SSF52540">
    <property type="entry name" value="P-loop containing nucleoside triphosphate hydrolases"/>
    <property type="match status" value="1"/>
</dbReference>
<keyword evidence="1" id="KW-0677">Repeat</keyword>
<dbReference type="Gene3D" id="1.25.40.10">
    <property type="entry name" value="Tetratricopeptide repeat domain"/>
    <property type="match status" value="1"/>
</dbReference>
<dbReference type="AlphaFoldDB" id="A0A7W6WBM0"/>
<name>A0A7W6WBM0_9PROT</name>
<evidence type="ECO:0000313" key="5">
    <source>
        <dbReference type="Proteomes" id="UP000554286"/>
    </source>
</evidence>
<organism evidence="4 5">
    <name type="scientific">Roseospira visakhapatnamensis</name>
    <dbReference type="NCBI Taxonomy" id="390880"/>
    <lineage>
        <taxon>Bacteria</taxon>
        <taxon>Pseudomonadati</taxon>
        <taxon>Pseudomonadota</taxon>
        <taxon>Alphaproteobacteria</taxon>
        <taxon>Rhodospirillales</taxon>
        <taxon>Rhodospirillaceae</taxon>
        <taxon>Roseospira</taxon>
    </lineage>
</organism>
<keyword evidence="5" id="KW-1185">Reference proteome</keyword>
<evidence type="ECO:0000259" key="3">
    <source>
        <dbReference type="Pfam" id="PF12770"/>
    </source>
</evidence>
<dbReference type="PROSITE" id="PS50890">
    <property type="entry name" value="PUA"/>
    <property type="match status" value="1"/>
</dbReference>
<dbReference type="EMBL" id="JACIGK010000055">
    <property type="protein sequence ID" value="MBB4268159.1"/>
    <property type="molecule type" value="Genomic_DNA"/>
</dbReference>
<dbReference type="RefSeq" id="WP_184048843.1">
    <property type="nucleotide sequence ID" value="NZ_JACIGK010000055.1"/>
</dbReference>
<dbReference type="Gene3D" id="3.40.50.300">
    <property type="entry name" value="P-loop containing nucleotide triphosphate hydrolases"/>
    <property type="match status" value="1"/>
</dbReference>
<accession>A0A7W6WBM0</accession>
<dbReference type="PANTHER" id="PTHR45641:SF19">
    <property type="entry name" value="NEPHROCYSTIN-3"/>
    <property type="match status" value="1"/>
</dbReference>
<evidence type="ECO:0000256" key="2">
    <source>
        <dbReference type="ARBA" id="ARBA00022803"/>
    </source>
</evidence>
<dbReference type="InterPro" id="IPR024983">
    <property type="entry name" value="CHAT_dom"/>
</dbReference>
<dbReference type="Pfam" id="PF12770">
    <property type="entry name" value="CHAT"/>
    <property type="match status" value="1"/>
</dbReference>
<protein>
    <submittedName>
        <fullName evidence="4">Tetratricopeptide (TPR) repeat protein</fullName>
    </submittedName>
</protein>
<dbReference type="InterPro" id="IPR027417">
    <property type="entry name" value="P-loop_NTPase"/>
</dbReference>
<evidence type="ECO:0000256" key="1">
    <source>
        <dbReference type="ARBA" id="ARBA00022737"/>
    </source>
</evidence>
<comment type="caution">
    <text evidence="4">The sequence shown here is derived from an EMBL/GenBank/DDBJ whole genome shotgun (WGS) entry which is preliminary data.</text>
</comment>
<dbReference type="PANTHER" id="PTHR45641">
    <property type="entry name" value="TETRATRICOPEPTIDE REPEAT PROTEIN (AFU_ORTHOLOGUE AFUA_6G03870)"/>
    <property type="match status" value="1"/>
</dbReference>
<feature type="domain" description="CHAT" evidence="3">
    <location>
        <begin position="100"/>
        <end position="321"/>
    </location>
</feature>
<sequence>MRAEVRFTSDRLSFVANGRIRGKPRPLPSDAANTVRDWIKAYRALCGRKAAAQGLLDLGRQMFRWLDGPEGSLGEMLKEAFGELTLEFQAARPLSSDAAPFLQAPWELLADETGHLAALDRLLFCPVRRLGTAVAPPDPDPQCLGLVFMAASPRDVLPVLDYEAEETAILEATERLSLDIEVEESGNPSFLTDRLAEIGDMQAIHLSCHGRSFPTPCLALEDDVGAEHKTDAAELIRVLRPAKPRLVFLSACQTSEEGPQSDSLATALVDGGIPAVLGWDASVHDQSAIDFAKALYGFLAKPQRLLEEACADARRALLNATLKTPAPGHADPARREESFDLSAVPGADWHMARLWLGPQGGGPLVRGQERRRLVATDTVYGVFDRRKQTGTIAAAHMFVGRRREIQACLAALRLYTGARRNAGLLIQGMGRSGKSSLAARVLHRRPDLTLVFVEGRFDAATIAADIVDRLPHTRDILRPDNPALLEAARAETLLYERLTQVLTGPCGQTATGRPLALVLDDLEQGLEAPTDAETGAWTVHPEVAPALRAVVRAFDRCRESASVLLLTSRYPITLPDGTGDLAEPLETVHLPPMDDAGLRKLVQRRYRHHRERHGLGTLTNAGATEEDTWQAFEACAEDARGNPGLADALLSVADQDRERLAAARDHVRGFLAAERADAPADASLADFFDRLKLDGLFEKLRPVDRDLLRVATLFSAPVPPAAMEAAAARYGGSVARLRALGLLDTHEDLVTPRTPALAVNALATPRLAPLSETEEKDGAAVVVEPLQDAWPRPTETLRLAAQDELYRLATLAGHAAIRALTAAPMLQRLIDRPDAPGAAALGQAIIAAADATDAPVARGVLRRTAEAMLKTGEGDAADALLDRASVQDETEAMDFDLAAVHFTAANRAHRTGDLNRAEGLLRRALDYFQVEDDRRHVAVTMGQIADILQARGQLDKALRILQDEVRPAFDRLGDVREKAVTMGKIADILQARGQLDDALRIRNKEQLPVYDRLGDVHQKAVTMGQIADILQARGQLDDALRIRNEEEIPVYDRLGDVHQKAVTLGKIADILQARGQLDKALRILQDEVRPAFDRL</sequence>
<dbReference type="Proteomes" id="UP000554286">
    <property type="component" value="Unassembled WGS sequence"/>
</dbReference>
<dbReference type="InterPro" id="IPR011990">
    <property type="entry name" value="TPR-like_helical_dom_sf"/>
</dbReference>
<proteinExistence type="predicted"/>
<evidence type="ECO:0000313" key="4">
    <source>
        <dbReference type="EMBL" id="MBB4268159.1"/>
    </source>
</evidence>
<reference evidence="4 5" key="1">
    <citation type="submission" date="2020-08" db="EMBL/GenBank/DDBJ databases">
        <title>Genome sequencing of Purple Non-Sulfur Bacteria from various extreme environments.</title>
        <authorList>
            <person name="Mayer M."/>
        </authorList>
    </citation>
    <scope>NUCLEOTIDE SEQUENCE [LARGE SCALE GENOMIC DNA]</scope>
    <source>
        <strain evidence="4 5">JA131</strain>
    </source>
</reference>
<feature type="non-terminal residue" evidence="4">
    <location>
        <position position="1095"/>
    </location>
</feature>
<keyword evidence="2" id="KW-0802">TPR repeat</keyword>
<gene>
    <name evidence="4" type="ORF">GGD89_003815</name>
</gene>
<dbReference type="SUPFAM" id="SSF48452">
    <property type="entry name" value="TPR-like"/>
    <property type="match status" value="1"/>
</dbReference>